<organism evidence="3">
    <name type="scientific">marine metagenome</name>
    <dbReference type="NCBI Taxonomy" id="408172"/>
    <lineage>
        <taxon>unclassified sequences</taxon>
        <taxon>metagenomes</taxon>
        <taxon>ecological metagenomes</taxon>
    </lineage>
</organism>
<keyword evidence="1" id="KW-1133">Transmembrane helix</keyword>
<protein>
    <recommendedName>
        <fullName evidence="2">VanZ-like domain-containing protein</fullName>
    </recommendedName>
</protein>
<evidence type="ECO:0000256" key="1">
    <source>
        <dbReference type="SAM" id="Phobius"/>
    </source>
</evidence>
<feature type="transmembrane region" description="Helical" evidence="1">
    <location>
        <begin position="95"/>
        <end position="116"/>
    </location>
</feature>
<feature type="non-terminal residue" evidence="3">
    <location>
        <position position="1"/>
    </location>
</feature>
<evidence type="ECO:0000259" key="2">
    <source>
        <dbReference type="Pfam" id="PF04892"/>
    </source>
</evidence>
<dbReference type="InterPro" id="IPR006976">
    <property type="entry name" value="VanZ-like"/>
</dbReference>
<feature type="transmembrane region" description="Helical" evidence="1">
    <location>
        <begin position="42"/>
        <end position="60"/>
    </location>
</feature>
<gene>
    <name evidence="3" type="ORF">METZ01_LOCUS436238</name>
</gene>
<dbReference type="NCBIfam" id="NF037970">
    <property type="entry name" value="vanZ_1"/>
    <property type="match status" value="1"/>
</dbReference>
<evidence type="ECO:0000313" key="3">
    <source>
        <dbReference type="EMBL" id="SVD83384.1"/>
    </source>
</evidence>
<keyword evidence="1" id="KW-0812">Transmembrane</keyword>
<keyword evidence="1" id="KW-0472">Membrane</keyword>
<dbReference type="AlphaFoldDB" id="A0A382YJJ7"/>
<dbReference type="EMBL" id="UINC01176314">
    <property type="protein sequence ID" value="SVD83384.1"/>
    <property type="molecule type" value="Genomic_DNA"/>
</dbReference>
<dbReference type="Pfam" id="PF04892">
    <property type="entry name" value="VanZ"/>
    <property type="match status" value="1"/>
</dbReference>
<accession>A0A382YJJ7</accession>
<reference evidence="3" key="1">
    <citation type="submission" date="2018-05" db="EMBL/GenBank/DDBJ databases">
        <authorList>
            <person name="Lanie J.A."/>
            <person name="Ng W.-L."/>
            <person name="Kazmierczak K.M."/>
            <person name="Andrzejewski T.M."/>
            <person name="Davidsen T.M."/>
            <person name="Wayne K.J."/>
            <person name="Tettelin H."/>
            <person name="Glass J.I."/>
            <person name="Rusch D."/>
            <person name="Podicherti R."/>
            <person name="Tsui H.-C.T."/>
            <person name="Winkler M.E."/>
        </authorList>
    </citation>
    <scope>NUCLEOTIDE SEQUENCE</scope>
</reference>
<proteinExistence type="predicted"/>
<name>A0A382YJJ7_9ZZZZ</name>
<feature type="domain" description="VanZ-like" evidence="2">
    <location>
        <begin position="43"/>
        <end position="113"/>
    </location>
</feature>
<feature type="transmembrane region" description="Helical" evidence="1">
    <location>
        <begin position="67"/>
        <end position="89"/>
    </location>
</feature>
<sequence length="124" mass="13835">VKFLTPRILPSLFVATTIFLVSHIPGEEIYIPLSIKLIRLDFVYHIAVYFIFATSICFGVRARSMGANIIVILIAFTYGISDEIHQIYVPGRAPAIIDVMSDLGGTILGVSAWGVYNRRRFDNS</sequence>